<keyword evidence="1" id="KW-0472">Membrane</keyword>
<reference evidence="2" key="1">
    <citation type="journal article" date="2020" name="Nature">
        <title>Giant virus diversity and host interactions through global metagenomics.</title>
        <authorList>
            <person name="Schulz F."/>
            <person name="Roux S."/>
            <person name="Paez-Espino D."/>
            <person name="Jungbluth S."/>
            <person name="Walsh D.A."/>
            <person name="Denef V.J."/>
            <person name="McMahon K.D."/>
            <person name="Konstantinidis K.T."/>
            <person name="Eloe-Fadrosh E.A."/>
            <person name="Kyrpides N.C."/>
            <person name="Woyke T."/>
        </authorList>
    </citation>
    <scope>NUCLEOTIDE SEQUENCE</scope>
    <source>
        <strain evidence="2">GVMAG-M-3300023184-186</strain>
    </source>
</reference>
<feature type="transmembrane region" description="Helical" evidence="1">
    <location>
        <begin position="16"/>
        <end position="33"/>
    </location>
</feature>
<evidence type="ECO:0000256" key="1">
    <source>
        <dbReference type="SAM" id="Phobius"/>
    </source>
</evidence>
<organism evidence="2">
    <name type="scientific">viral metagenome</name>
    <dbReference type="NCBI Taxonomy" id="1070528"/>
    <lineage>
        <taxon>unclassified sequences</taxon>
        <taxon>metagenomes</taxon>
        <taxon>organismal metagenomes</taxon>
    </lineage>
</organism>
<evidence type="ECO:0000313" key="2">
    <source>
        <dbReference type="EMBL" id="QHT86439.1"/>
    </source>
</evidence>
<proteinExistence type="predicted"/>
<protein>
    <submittedName>
        <fullName evidence="2">Uncharacterized protein</fullName>
    </submittedName>
</protein>
<keyword evidence="1" id="KW-1133">Transmembrane helix</keyword>
<sequence length="34" mass="4013">MTLLIDAQYYTIEEEANDIFIIIIIMVIAICFYI</sequence>
<name>A0A6C0I0X7_9ZZZZ</name>
<dbReference type="EMBL" id="MN740068">
    <property type="protein sequence ID" value="QHT86439.1"/>
    <property type="molecule type" value="Genomic_DNA"/>
</dbReference>
<accession>A0A6C0I0X7</accession>
<keyword evidence="1" id="KW-0812">Transmembrane</keyword>
<dbReference type="AlphaFoldDB" id="A0A6C0I0X7"/>